<dbReference type="Proteomes" id="UP000469724">
    <property type="component" value="Unassembled WGS sequence"/>
</dbReference>
<dbReference type="PANTHER" id="PTHR34504">
    <property type="entry name" value="ANTITOXIN HICB"/>
    <property type="match status" value="1"/>
</dbReference>
<evidence type="ECO:0000259" key="1">
    <source>
        <dbReference type="Pfam" id="PF15919"/>
    </source>
</evidence>
<dbReference type="Pfam" id="PF15919">
    <property type="entry name" value="HicB_lk_antitox"/>
    <property type="match status" value="1"/>
</dbReference>
<dbReference type="InterPro" id="IPR051404">
    <property type="entry name" value="TA_system_antitoxin"/>
</dbReference>
<reference evidence="2 3" key="1">
    <citation type="submission" date="2020-02" db="EMBL/GenBank/DDBJ databases">
        <title>Comparative genomics of sulfur disproportionating microorganisms.</title>
        <authorList>
            <person name="Ward L.M."/>
            <person name="Bertran E."/>
            <person name="Johnston D.T."/>
        </authorList>
    </citation>
    <scope>NUCLEOTIDE SEQUENCE [LARGE SCALE GENOMIC DNA]</scope>
    <source>
        <strain evidence="2 3">DSM 3696</strain>
    </source>
</reference>
<keyword evidence="3" id="KW-1185">Reference proteome</keyword>
<feature type="domain" description="HicB-like antitoxin of toxin-antitoxin system" evidence="1">
    <location>
        <begin position="5"/>
        <end position="66"/>
    </location>
</feature>
<name>A0A7K3NGF3_9BACT</name>
<gene>
    <name evidence="2" type="ORF">G3N56_00155</name>
</gene>
<evidence type="ECO:0000313" key="3">
    <source>
        <dbReference type="Proteomes" id="UP000469724"/>
    </source>
</evidence>
<dbReference type="AlphaFoldDB" id="A0A7K3NGF3"/>
<protein>
    <submittedName>
        <fullName evidence="2">Type II toxin-antitoxin system HicB family antitoxin</fullName>
    </submittedName>
</protein>
<proteinExistence type="predicted"/>
<accession>A0A7K3NGF3</accession>
<comment type="caution">
    <text evidence="2">The sequence shown here is derived from an EMBL/GenBank/DDBJ whole genome shotgun (WGS) entry which is preliminary data.</text>
</comment>
<dbReference type="InterPro" id="IPR031807">
    <property type="entry name" value="HicB-like"/>
</dbReference>
<dbReference type="PANTHER" id="PTHR34504:SF4">
    <property type="entry name" value="ANTITOXIN HICB"/>
    <property type="match status" value="1"/>
</dbReference>
<sequence length="138" mass="14978">MDIRYPVVLEPEAGGGFFVRFPDFDDVFSEGPTRDEALCNAIEALSGMLAFKLENGHDIPRPEAVSPDADAVAPDAKVQAALLVRFARGTRSLAEVARALGTSWPSARRLEDPAHWPSLKSLDRVAAVMGKKLVLSFE</sequence>
<organism evidence="2 3">
    <name type="scientific">Desulfolutivibrio sulfodismutans</name>
    <dbReference type="NCBI Taxonomy" id="63561"/>
    <lineage>
        <taxon>Bacteria</taxon>
        <taxon>Pseudomonadati</taxon>
        <taxon>Thermodesulfobacteriota</taxon>
        <taxon>Desulfovibrionia</taxon>
        <taxon>Desulfovibrionales</taxon>
        <taxon>Desulfovibrionaceae</taxon>
        <taxon>Desulfolutivibrio</taxon>
    </lineage>
</organism>
<dbReference type="InterPro" id="IPR035069">
    <property type="entry name" value="TTHA1013/TTHA0281-like"/>
</dbReference>
<dbReference type="Gene3D" id="3.30.160.250">
    <property type="match status" value="1"/>
</dbReference>
<dbReference type="EMBL" id="JAAGRQ010000001">
    <property type="protein sequence ID" value="NDY55157.1"/>
    <property type="molecule type" value="Genomic_DNA"/>
</dbReference>
<dbReference type="RefSeq" id="WP_163300215.1">
    <property type="nucleotide sequence ID" value="NZ_JAAGRQ010000001.1"/>
</dbReference>
<dbReference type="SUPFAM" id="SSF143100">
    <property type="entry name" value="TTHA1013/TTHA0281-like"/>
    <property type="match status" value="1"/>
</dbReference>
<evidence type="ECO:0000313" key="2">
    <source>
        <dbReference type="EMBL" id="NDY55157.1"/>
    </source>
</evidence>